<dbReference type="Gene3D" id="1.10.630.10">
    <property type="entry name" value="Cytochrome P450"/>
    <property type="match status" value="1"/>
</dbReference>
<feature type="binding site" description="axial binding residue" evidence="8">
    <location>
        <position position="407"/>
    </location>
    <ligand>
        <name>heme</name>
        <dbReference type="ChEBI" id="CHEBI:30413"/>
    </ligand>
    <ligandPart>
        <name>Fe</name>
        <dbReference type="ChEBI" id="CHEBI:18248"/>
    </ligandPart>
</feature>
<evidence type="ECO:0000256" key="5">
    <source>
        <dbReference type="ARBA" id="ARBA00023002"/>
    </source>
</evidence>
<dbReference type="PROSITE" id="PS00086">
    <property type="entry name" value="CYTOCHROME_P450"/>
    <property type="match status" value="1"/>
</dbReference>
<comment type="caution">
    <text evidence="10">The sequence shown here is derived from an EMBL/GenBank/DDBJ whole genome shotgun (WGS) entry which is preliminary data.</text>
</comment>
<reference evidence="10 11" key="1">
    <citation type="submission" date="2016-07" db="EMBL/GenBank/DDBJ databases">
        <title>Pervasive Adenine N6-methylation of Active Genes in Fungi.</title>
        <authorList>
            <consortium name="DOE Joint Genome Institute"/>
            <person name="Mondo S.J."/>
            <person name="Dannebaum R.O."/>
            <person name="Kuo R.C."/>
            <person name="Labutti K."/>
            <person name="Haridas S."/>
            <person name="Kuo A."/>
            <person name="Salamov A."/>
            <person name="Ahrendt S.R."/>
            <person name="Lipzen A."/>
            <person name="Sullivan W."/>
            <person name="Andreopoulos W.B."/>
            <person name="Clum A."/>
            <person name="Lindquist E."/>
            <person name="Daum C."/>
            <person name="Ramamoorthy G.K."/>
            <person name="Gryganskyi A."/>
            <person name="Culley D."/>
            <person name="Magnuson J.K."/>
            <person name="James T.Y."/>
            <person name="O'Malley M.A."/>
            <person name="Stajich J.E."/>
            <person name="Spatafora J.W."/>
            <person name="Visel A."/>
            <person name="Grigoriev I.V."/>
        </authorList>
    </citation>
    <scope>NUCLEOTIDE SEQUENCE [LARGE SCALE GENOMIC DNA]</scope>
    <source>
        <strain evidence="10 11">CBS 129021</strain>
    </source>
</reference>
<dbReference type="InterPro" id="IPR001128">
    <property type="entry name" value="Cyt_P450"/>
</dbReference>
<dbReference type="PRINTS" id="PR00385">
    <property type="entry name" value="P450"/>
</dbReference>
<dbReference type="GO" id="GO:0016705">
    <property type="term" value="F:oxidoreductase activity, acting on paired donors, with incorporation or reduction of molecular oxygen"/>
    <property type="evidence" value="ECO:0007669"/>
    <property type="project" value="InterPro"/>
</dbReference>
<dbReference type="PRINTS" id="PR00463">
    <property type="entry name" value="EP450I"/>
</dbReference>
<accession>A0A1Y2EHC4</accession>
<dbReference type="Proteomes" id="UP000193689">
    <property type="component" value="Unassembled WGS sequence"/>
</dbReference>
<evidence type="ECO:0000256" key="9">
    <source>
        <dbReference type="RuleBase" id="RU000461"/>
    </source>
</evidence>
<dbReference type="CDD" id="cd11058">
    <property type="entry name" value="CYP60B-like"/>
    <property type="match status" value="1"/>
</dbReference>
<dbReference type="GO" id="GO:0005506">
    <property type="term" value="F:iron ion binding"/>
    <property type="evidence" value="ECO:0007669"/>
    <property type="project" value="InterPro"/>
</dbReference>
<evidence type="ECO:0000256" key="3">
    <source>
        <dbReference type="ARBA" id="ARBA00022617"/>
    </source>
</evidence>
<dbReference type="Pfam" id="PF00067">
    <property type="entry name" value="p450"/>
    <property type="match status" value="1"/>
</dbReference>
<keyword evidence="6 8" id="KW-0408">Iron</keyword>
<evidence type="ECO:0000256" key="8">
    <source>
        <dbReference type="PIRSR" id="PIRSR602401-1"/>
    </source>
</evidence>
<dbReference type="RefSeq" id="XP_040720561.1">
    <property type="nucleotide sequence ID" value="XM_040862616.1"/>
</dbReference>
<dbReference type="InterPro" id="IPR050121">
    <property type="entry name" value="Cytochrome_P450_monoxygenase"/>
</dbReference>
<keyword evidence="4 8" id="KW-0479">Metal-binding</keyword>
<gene>
    <name evidence="10" type="ORF">BCR38DRAFT_462297</name>
</gene>
<dbReference type="PANTHER" id="PTHR24305:SF230">
    <property type="entry name" value="P450, PUTATIVE (EUROFUNG)-RELATED"/>
    <property type="match status" value="1"/>
</dbReference>
<name>A0A1Y2EHC4_9PEZI</name>
<evidence type="ECO:0000256" key="4">
    <source>
        <dbReference type="ARBA" id="ARBA00022723"/>
    </source>
</evidence>
<dbReference type="GeneID" id="63778828"/>
<dbReference type="SUPFAM" id="SSF48264">
    <property type="entry name" value="Cytochrome P450"/>
    <property type="match status" value="1"/>
</dbReference>
<evidence type="ECO:0000313" key="10">
    <source>
        <dbReference type="EMBL" id="ORY70969.1"/>
    </source>
</evidence>
<dbReference type="PANTHER" id="PTHR24305">
    <property type="entry name" value="CYTOCHROME P450"/>
    <property type="match status" value="1"/>
</dbReference>
<dbReference type="GO" id="GO:0004497">
    <property type="term" value="F:monooxygenase activity"/>
    <property type="evidence" value="ECO:0007669"/>
    <property type="project" value="UniProtKB-KW"/>
</dbReference>
<dbReference type="GO" id="GO:0020037">
    <property type="term" value="F:heme binding"/>
    <property type="evidence" value="ECO:0007669"/>
    <property type="project" value="InterPro"/>
</dbReference>
<organism evidence="10 11">
    <name type="scientific">Pseudomassariella vexata</name>
    <dbReference type="NCBI Taxonomy" id="1141098"/>
    <lineage>
        <taxon>Eukaryota</taxon>
        <taxon>Fungi</taxon>
        <taxon>Dikarya</taxon>
        <taxon>Ascomycota</taxon>
        <taxon>Pezizomycotina</taxon>
        <taxon>Sordariomycetes</taxon>
        <taxon>Xylariomycetidae</taxon>
        <taxon>Amphisphaeriales</taxon>
        <taxon>Pseudomassariaceae</taxon>
        <taxon>Pseudomassariella</taxon>
    </lineage>
</organism>
<evidence type="ECO:0000256" key="6">
    <source>
        <dbReference type="ARBA" id="ARBA00023004"/>
    </source>
</evidence>
<evidence type="ECO:0000313" key="11">
    <source>
        <dbReference type="Proteomes" id="UP000193689"/>
    </source>
</evidence>
<dbReference type="EMBL" id="MCFJ01000001">
    <property type="protein sequence ID" value="ORY70969.1"/>
    <property type="molecule type" value="Genomic_DNA"/>
</dbReference>
<comment type="similarity">
    <text evidence="2 9">Belongs to the cytochrome P450 family.</text>
</comment>
<evidence type="ECO:0000256" key="1">
    <source>
        <dbReference type="ARBA" id="ARBA00001971"/>
    </source>
</evidence>
<keyword evidence="11" id="KW-1185">Reference proteome</keyword>
<keyword evidence="5 9" id="KW-0560">Oxidoreductase</keyword>
<keyword evidence="3 8" id="KW-0349">Heme</keyword>
<dbReference type="OrthoDB" id="1470350at2759"/>
<protein>
    <submittedName>
        <fullName evidence="10">Cytochrome P450</fullName>
    </submittedName>
</protein>
<dbReference type="InterPro" id="IPR002401">
    <property type="entry name" value="Cyt_P450_E_grp-I"/>
</dbReference>
<keyword evidence="7 9" id="KW-0503">Monooxygenase</keyword>
<dbReference type="InterPro" id="IPR017972">
    <property type="entry name" value="Cyt_P450_CS"/>
</dbReference>
<comment type="cofactor">
    <cofactor evidence="1 8">
        <name>heme</name>
        <dbReference type="ChEBI" id="CHEBI:30413"/>
    </cofactor>
</comment>
<evidence type="ECO:0000256" key="7">
    <source>
        <dbReference type="ARBA" id="ARBA00023033"/>
    </source>
</evidence>
<dbReference type="InterPro" id="IPR036396">
    <property type="entry name" value="Cyt_P450_sf"/>
</dbReference>
<dbReference type="STRING" id="1141098.A0A1Y2EHC4"/>
<dbReference type="InParanoid" id="A0A1Y2EHC4"/>
<evidence type="ECO:0000256" key="2">
    <source>
        <dbReference type="ARBA" id="ARBA00010617"/>
    </source>
</evidence>
<sequence length="463" mass="54451">MLRPLYNVYFHPLRKYPGPKLWAASSIPWGFKFMSGDWHHTILDLHRQYGHVIRIGPNELSYDGRKEIPKPTWYLSPRRKEIVGAEEQDHDGMRKLLGPGFTAISMYDQEPLVKRNVDLLMDRFAERTRDGGGETKLDIILEWLSFCTFDIIADMTFGETFGCLRESRLHPWLAWAFDDIKLSHKLVLSFRIPFFAIFLPLLDIWRLWRNARRFETNMRGYIDQRLARDEPEQWDFVQLMRKKRGNIYMKDEELYRNTGLLTLAGSETTCMTSTVELYYIGTYPEVKAKISKELADAFTSEEDINLHSAAKLPYLMAVIEESMRHHPPGPNSLWRVTPPGGNRVMGDFVPGNTVLGVPHRVMYRSEHNFKHADQFIPERWMDNSENSPFSNDRREAFHPFSYGPRVCLAMNLAYAEMRYILARLLWNFNFEIKPDCRDWTTSLRSWLIWETTPLCLVLKPKKR</sequence>
<dbReference type="AlphaFoldDB" id="A0A1Y2EHC4"/>
<proteinExistence type="inferred from homology"/>